<dbReference type="GO" id="GO:0046914">
    <property type="term" value="F:transition metal ion binding"/>
    <property type="evidence" value="ECO:0007669"/>
    <property type="project" value="InterPro"/>
</dbReference>
<dbReference type="Gene3D" id="1.10.60.10">
    <property type="entry name" value="Iron dependent repressor, metal binding and dimerisation domain"/>
    <property type="match status" value="1"/>
</dbReference>
<dbReference type="PROSITE" id="PS50944">
    <property type="entry name" value="HTH_DTXR"/>
    <property type="match status" value="1"/>
</dbReference>
<name>A0A523BD46_9CREN</name>
<organism evidence="13 14">
    <name type="scientific">Thermoproteota archaeon</name>
    <dbReference type="NCBI Taxonomy" id="2056631"/>
    <lineage>
        <taxon>Archaea</taxon>
        <taxon>Thermoproteota</taxon>
    </lineage>
</organism>
<comment type="similarity">
    <text evidence="2">Belongs to the DtxR/MntR family.</text>
</comment>
<dbReference type="GO" id="GO:0003700">
    <property type="term" value="F:DNA-binding transcription factor activity"/>
    <property type="evidence" value="ECO:0007669"/>
    <property type="project" value="InterPro"/>
</dbReference>
<keyword evidence="8" id="KW-0010">Activator</keyword>
<dbReference type="InterPro" id="IPR036421">
    <property type="entry name" value="Fe_dep_repressor_sf"/>
</dbReference>
<dbReference type="Pfam" id="PF02742">
    <property type="entry name" value="Fe_dep_repr_C"/>
    <property type="match status" value="1"/>
</dbReference>
<dbReference type="PANTHER" id="PTHR33238">
    <property type="entry name" value="IRON (METAL) DEPENDENT REPRESSOR, DTXR FAMILY"/>
    <property type="match status" value="1"/>
</dbReference>
<evidence type="ECO:0000256" key="10">
    <source>
        <dbReference type="ARBA" id="ARBA00023211"/>
    </source>
</evidence>
<feature type="domain" description="HTH dtxR-type" evidence="12">
    <location>
        <begin position="11"/>
        <end position="68"/>
    </location>
</feature>
<evidence type="ECO:0000259" key="12">
    <source>
        <dbReference type="PROSITE" id="PS50944"/>
    </source>
</evidence>
<evidence type="ECO:0000256" key="11">
    <source>
        <dbReference type="ARBA" id="ARBA00032593"/>
    </source>
</evidence>
<dbReference type="Proteomes" id="UP000315399">
    <property type="component" value="Unassembled WGS sequence"/>
</dbReference>
<evidence type="ECO:0000256" key="5">
    <source>
        <dbReference type="ARBA" id="ARBA00022491"/>
    </source>
</evidence>
<evidence type="ECO:0000256" key="1">
    <source>
        <dbReference type="ARBA" id="ARBA00004496"/>
    </source>
</evidence>
<dbReference type="SUPFAM" id="SSF47979">
    <property type="entry name" value="Iron-dependent repressor protein, dimerization domain"/>
    <property type="match status" value="1"/>
</dbReference>
<dbReference type="InterPro" id="IPR036388">
    <property type="entry name" value="WH-like_DNA-bd_sf"/>
</dbReference>
<evidence type="ECO:0000256" key="3">
    <source>
        <dbReference type="ARBA" id="ARBA00011738"/>
    </source>
</evidence>
<keyword evidence="7" id="KW-0238">DNA-binding</keyword>
<keyword evidence="10" id="KW-0464">Manganese</keyword>
<reference evidence="13 14" key="1">
    <citation type="journal article" date="2019" name="Nat. Microbiol.">
        <title>Expanding anaerobic alkane metabolism in the domain of Archaea.</title>
        <authorList>
            <person name="Wang Y."/>
            <person name="Wegener G."/>
            <person name="Hou J."/>
            <person name="Wang F."/>
            <person name="Xiao X."/>
        </authorList>
    </citation>
    <scope>NUCLEOTIDE SEQUENCE [LARGE SCALE GENOMIC DNA]</scope>
    <source>
        <strain evidence="13">WYZ-LMO10</strain>
    </source>
</reference>
<dbReference type="Gene3D" id="1.10.10.10">
    <property type="entry name" value="Winged helix-like DNA-binding domain superfamily/Winged helix DNA-binding domain"/>
    <property type="match status" value="1"/>
</dbReference>
<dbReference type="GO" id="GO:0005737">
    <property type="term" value="C:cytoplasm"/>
    <property type="evidence" value="ECO:0007669"/>
    <property type="project" value="UniProtKB-SubCell"/>
</dbReference>
<comment type="caution">
    <text evidence="13">The sequence shown here is derived from an EMBL/GenBank/DDBJ whole genome shotgun (WGS) entry which is preliminary data.</text>
</comment>
<dbReference type="GO" id="GO:0003677">
    <property type="term" value="F:DNA binding"/>
    <property type="evidence" value="ECO:0007669"/>
    <property type="project" value="UniProtKB-KW"/>
</dbReference>
<sequence length="140" mass="16128">MSKGEHKNPDDYLELIYVISEEGHKRTVRTKDISERLGVYPSTVTEMIQKLAERGLVIWMSYGGVRLTEEGRKYARAILKRHRILECFFFQYLGLDPSKVQSEVCGIEHHLSGEILERLYEKLGRPKLCPHGKPIPTTEG</sequence>
<keyword evidence="6" id="KW-0805">Transcription regulation</keyword>
<comment type="subunit">
    <text evidence="3">Homodimer.</text>
</comment>
<gene>
    <name evidence="13" type="ORF">DSO08_03575</name>
</gene>
<evidence type="ECO:0000313" key="14">
    <source>
        <dbReference type="Proteomes" id="UP000315399"/>
    </source>
</evidence>
<evidence type="ECO:0000256" key="7">
    <source>
        <dbReference type="ARBA" id="ARBA00023125"/>
    </source>
</evidence>
<dbReference type="InterPro" id="IPR022687">
    <property type="entry name" value="HTH_DTXR"/>
</dbReference>
<evidence type="ECO:0000256" key="2">
    <source>
        <dbReference type="ARBA" id="ARBA00007871"/>
    </source>
</evidence>
<evidence type="ECO:0000256" key="4">
    <source>
        <dbReference type="ARBA" id="ARBA00022490"/>
    </source>
</evidence>
<evidence type="ECO:0000256" key="8">
    <source>
        <dbReference type="ARBA" id="ARBA00023159"/>
    </source>
</evidence>
<keyword evidence="5" id="KW-0678">Repressor</keyword>
<dbReference type="Pfam" id="PF01325">
    <property type="entry name" value="Fe_dep_repress"/>
    <property type="match status" value="1"/>
</dbReference>
<evidence type="ECO:0000256" key="9">
    <source>
        <dbReference type="ARBA" id="ARBA00023163"/>
    </source>
</evidence>
<evidence type="ECO:0000256" key="6">
    <source>
        <dbReference type="ARBA" id="ARBA00023015"/>
    </source>
</evidence>
<dbReference type="AlphaFoldDB" id="A0A523BD46"/>
<dbReference type="InterPro" id="IPR022689">
    <property type="entry name" value="Iron_dep_repressor"/>
</dbReference>
<dbReference type="SUPFAM" id="SSF46785">
    <property type="entry name" value="Winged helix' DNA-binding domain"/>
    <property type="match status" value="1"/>
</dbReference>
<dbReference type="EMBL" id="QNVH01000028">
    <property type="protein sequence ID" value="TDA38794.1"/>
    <property type="molecule type" value="Genomic_DNA"/>
</dbReference>
<protein>
    <recommendedName>
        <fullName evidence="11">Manganese transport regulator</fullName>
    </recommendedName>
</protein>
<dbReference type="SMART" id="SM00529">
    <property type="entry name" value="HTH_DTXR"/>
    <property type="match status" value="1"/>
</dbReference>
<dbReference type="PANTHER" id="PTHR33238:SF11">
    <property type="entry name" value="TRANSCRIPTIONAL REGULATOR MNTR"/>
    <property type="match status" value="1"/>
</dbReference>
<comment type="subcellular location">
    <subcellularLocation>
        <location evidence="1">Cytoplasm</location>
    </subcellularLocation>
</comment>
<dbReference type="InterPro" id="IPR036390">
    <property type="entry name" value="WH_DNA-bd_sf"/>
</dbReference>
<keyword evidence="9" id="KW-0804">Transcription</keyword>
<accession>A0A523BD46</accession>
<dbReference type="InterPro" id="IPR050536">
    <property type="entry name" value="DtxR_MntR_Metal-Reg"/>
</dbReference>
<proteinExistence type="inferred from homology"/>
<keyword evidence="4" id="KW-0963">Cytoplasm</keyword>
<dbReference type="InterPro" id="IPR001367">
    <property type="entry name" value="Fe_dep_repressor"/>
</dbReference>
<dbReference type="GO" id="GO:0046983">
    <property type="term" value="F:protein dimerization activity"/>
    <property type="evidence" value="ECO:0007669"/>
    <property type="project" value="InterPro"/>
</dbReference>
<evidence type="ECO:0000313" key="13">
    <source>
        <dbReference type="EMBL" id="TDA38794.1"/>
    </source>
</evidence>